<protein>
    <submittedName>
        <fullName evidence="1">ORF386</fullName>
    </submittedName>
</protein>
<dbReference type="Proteomes" id="UP000267516">
    <property type="component" value="Segment"/>
</dbReference>
<evidence type="ECO:0000313" key="1">
    <source>
        <dbReference type="EMBL" id="ATU83723.1"/>
    </source>
</evidence>
<reference evidence="1" key="1">
    <citation type="journal article" date="2018" name="Aquaculture">
        <title>Complete genome sequence of a white spot syndrome virus associated with a disease incursion in Australia.</title>
        <authorList>
            <person name="Oakey J."/>
            <person name="Smith C.S."/>
        </authorList>
    </citation>
    <scope>NUCLEOTIDE SEQUENCE [LARGE SCALE GENOMIC DNA]</scope>
    <source>
        <strain evidence="1">WSSV-AU</strain>
    </source>
</reference>
<dbReference type="EMBL" id="MF768985">
    <property type="protein sequence ID" value="ATU83723.1"/>
    <property type="molecule type" value="Genomic_DNA"/>
</dbReference>
<accession>A0A2D3I5S1</accession>
<organism evidence="1">
    <name type="scientific">White spot syndrome virus</name>
    <dbReference type="NCBI Taxonomy" id="342409"/>
    <lineage>
        <taxon>Viruses</taxon>
        <taxon>Viruses incertae sedis</taxon>
        <taxon>Naldaviricetes</taxon>
        <taxon>Nimaviridae</taxon>
        <taxon>Whispovirus</taxon>
    </lineage>
</organism>
<sequence length="91" mass="10370">MQPITSIKSIKIKRHENLSGHFFNDNIITCNLSNNICGKTVKVERIFFNIVKSTFFYASVGLFGRISLACTAAPLASDFKASNEWYHFIHR</sequence>
<name>A0A2D3I5S1_9VIRU</name>
<proteinExistence type="predicted"/>